<gene>
    <name evidence="2" type="ORF">GCM10007981_12030</name>
</gene>
<dbReference type="InterPro" id="IPR050682">
    <property type="entry name" value="ModA/WtpA"/>
</dbReference>
<comment type="caution">
    <text evidence="2">The sequence shown here is derived from an EMBL/GenBank/DDBJ whole genome shotgun (WGS) entry which is preliminary data.</text>
</comment>
<dbReference type="PANTHER" id="PTHR30632:SF16">
    <property type="entry name" value="MOLYBDATE_TUNGSTATE-BINDING PROTEIN WTPA"/>
    <property type="match status" value="1"/>
</dbReference>
<dbReference type="RefSeq" id="WP_188596536.1">
    <property type="nucleotide sequence ID" value="NZ_BMNL01000003.1"/>
</dbReference>
<evidence type="ECO:0000256" key="1">
    <source>
        <dbReference type="ARBA" id="ARBA00009438"/>
    </source>
</evidence>
<evidence type="ECO:0000313" key="3">
    <source>
        <dbReference type="Proteomes" id="UP000610960"/>
    </source>
</evidence>
<dbReference type="Pfam" id="PF13531">
    <property type="entry name" value="SBP_bac_11"/>
    <property type="match status" value="1"/>
</dbReference>
<dbReference type="Proteomes" id="UP000610960">
    <property type="component" value="Unassembled WGS sequence"/>
</dbReference>
<dbReference type="OrthoDB" id="7820at2157"/>
<dbReference type="CDD" id="cd13540">
    <property type="entry name" value="PBP2_ModA_WtpA"/>
    <property type="match status" value="1"/>
</dbReference>
<dbReference type="AlphaFoldDB" id="A0A830GYW4"/>
<protein>
    <submittedName>
        <fullName evidence="2">ABC transporter substrate-binding protein</fullName>
    </submittedName>
</protein>
<dbReference type="Gene3D" id="3.40.190.10">
    <property type="entry name" value="Periplasmic binding protein-like II"/>
    <property type="match status" value="2"/>
</dbReference>
<reference evidence="2" key="2">
    <citation type="submission" date="2020-09" db="EMBL/GenBank/DDBJ databases">
        <authorList>
            <person name="Sun Q."/>
            <person name="Ohkuma M."/>
        </authorList>
    </citation>
    <scope>NUCLEOTIDE SEQUENCE</scope>
    <source>
        <strain evidence="2">JCM 10088</strain>
    </source>
</reference>
<dbReference type="EMBL" id="BMNL01000003">
    <property type="protein sequence ID" value="GGP21197.1"/>
    <property type="molecule type" value="Genomic_DNA"/>
</dbReference>
<proteinExistence type="inferred from homology"/>
<dbReference type="SUPFAM" id="SSF53850">
    <property type="entry name" value="Periplasmic binding protein-like II"/>
    <property type="match status" value="1"/>
</dbReference>
<evidence type="ECO:0000313" key="2">
    <source>
        <dbReference type="EMBL" id="GGP21197.1"/>
    </source>
</evidence>
<organism evidence="2 3">
    <name type="scientific">Thermocladium modestius</name>
    <dbReference type="NCBI Taxonomy" id="62609"/>
    <lineage>
        <taxon>Archaea</taxon>
        <taxon>Thermoproteota</taxon>
        <taxon>Thermoprotei</taxon>
        <taxon>Thermoproteales</taxon>
        <taxon>Thermoproteaceae</taxon>
        <taxon>Thermocladium</taxon>
    </lineage>
</organism>
<sequence length="345" mass="37889">MRKTLTAIIIATLIAVLVIVIMHDIKGGSTYQFPRNELFIDIADAYSGEGNALGAILQHALHVQYKVYSEGSFELAREIAMESVPSTIFISVAQEAYYPAYMDNYAPDWAIAFASDELVLAYSNASLNNPMALAIIDMLNQGFAENNTHLIYLAFMNLTSGRVLVGISNPLTDPAGYRAFLSLEIAGYLYAGNKSMFFLNRLLTNSGNRSATNAAELIAPLEAGQLQFLFIYKSAAISHHLKYIELPPQLSLGDPQLSSFYSKFHYTAAAGKTFTGEPIYLFISIPANSNNSTLAQLAVELLLRNDSFLANYGLTPLKPALLFTWGQTPQFVNELLNDRVISLPS</sequence>
<dbReference type="PANTHER" id="PTHR30632">
    <property type="entry name" value="MOLYBDATE-BINDING PERIPLASMIC PROTEIN"/>
    <property type="match status" value="1"/>
</dbReference>
<accession>A0A830GYW4</accession>
<dbReference type="GO" id="GO:0015689">
    <property type="term" value="P:molybdate ion transport"/>
    <property type="evidence" value="ECO:0007669"/>
    <property type="project" value="TreeGrafter"/>
</dbReference>
<dbReference type="GO" id="GO:0030973">
    <property type="term" value="F:molybdate ion binding"/>
    <property type="evidence" value="ECO:0007669"/>
    <property type="project" value="TreeGrafter"/>
</dbReference>
<comment type="similarity">
    <text evidence="1">Belongs to the bacterial solute-binding protein 1 family. WtpA subfamily.</text>
</comment>
<keyword evidence="3" id="KW-1185">Reference proteome</keyword>
<name>A0A830GYW4_9CREN</name>
<reference evidence="2" key="1">
    <citation type="journal article" date="2014" name="Int. J. Syst. Evol. Microbiol.">
        <title>Complete genome sequence of Corynebacterium casei LMG S-19264T (=DSM 44701T), isolated from a smear-ripened cheese.</title>
        <authorList>
            <consortium name="US DOE Joint Genome Institute (JGI-PGF)"/>
            <person name="Walter F."/>
            <person name="Albersmeier A."/>
            <person name="Kalinowski J."/>
            <person name="Ruckert C."/>
        </authorList>
    </citation>
    <scope>NUCLEOTIDE SEQUENCE</scope>
    <source>
        <strain evidence="2">JCM 10088</strain>
    </source>
</reference>